<proteinExistence type="predicted"/>
<keyword evidence="2" id="KW-1185">Reference proteome</keyword>
<dbReference type="SUPFAM" id="SSF53098">
    <property type="entry name" value="Ribonuclease H-like"/>
    <property type="match status" value="1"/>
</dbReference>
<name>A0ABD2NPC4_9CUCU</name>
<evidence type="ECO:0000313" key="1">
    <source>
        <dbReference type="EMBL" id="KAL3280567.1"/>
    </source>
</evidence>
<comment type="caution">
    <text evidence="1">The sequence shown here is derived from an EMBL/GenBank/DDBJ whole genome shotgun (WGS) entry which is preliminary data.</text>
</comment>
<evidence type="ECO:0000313" key="2">
    <source>
        <dbReference type="Proteomes" id="UP001516400"/>
    </source>
</evidence>
<protein>
    <recommendedName>
        <fullName evidence="3">RNase H type-1 domain-containing protein</fullName>
    </recommendedName>
</protein>
<dbReference type="Proteomes" id="UP001516400">
    <property type="component" value="Unassembled WGS sequence"/>
</dbReference>
<accession>A0ABD2NPC4</accession>
<evidence type="ECO:0008006" key="3">
    <source>
        <dbReference type="Google" id="ProtNLM"/>
    </source>
</evidence>
<dbReference type="EMBL" id="JABFTP020000144">
    <property type="protein sequence ID" value="KAL3280567.1"/>
    <property type="molecule type" value="Genomic_DNA"/>
</dbReference>
<dbReference type="InterPro" id="IPR012337">
    <property type="entry name" value="RNaseH-like_sf"/>
</dbReference>
<dbReference type="InterPro" id="IPR036397">
    <property type="entry name" value="RNaseH_sf"/>
</dbReference>
<organism evidence="1 2">
    <name type="scientific">Cryptolaemus montrouzieri</name>
    <dbReference type="NCBI Taxonomy" id="559131"/>
    <lineage>
        <taxon>Eukaryota</taxon>
        <taxon>Metazoa</taxon>
        <taxon>Ecdysozoa</taxon>
        <taxon>Arthropoda</taxon>
        <taxon>Hexapoda</taxon>
        <taxon>Insecta</taxon>
        <taxon>Pterygota</taxon>
        <taxon>Neoptera</taxon>
        <taxon>Endopterygota</taxon>
        <taxon>Coleoptera</taxon>
        <taxon>Polyphaga</taxon>
        <taxon>Cucujiformia</taxon>
        <taxon>Coccinelloidea</taxon>
        <taxon>Coccinellidae</taxon>
        <taxon>Scymninae</taxon>
        <taxon>Scymnini</taxon>
        <taxon>Cryptolaemus</taxon>
    </lineage>
</organism>
<dbReference type="AlphaFoldDB" id="A0ABD2NPC4"/>
<dbReference type="Gene3D" id="3.30.420.10">
    <property type="entry name" value="Ribonuclease H-like superfamily/Ribonuclease H"/>
    <property type="match status" value="1"/>
</dbReference>
<gene>
    <name evidence="1" type="ORF">HHI36_003801</name>
</gene>
<sequence>MVYDTDVHALEHNSSLTLSFATLNPGEALNSVQNTALRICTGAFRTKPAESLQSEANVVVCLRRQRFLLSYIAAVSANKNKPVFPLIKPCRRTENYPTRYPSIPQILSPYLHNVDILTTTPLQVSSTTPWMKTIPKICTCIDSMVSVQSFKNIHFRHPLVQAIHESFNTLASQDVSLTLFWIPSHKGIQGNDLADHAVKEAAIEKLQIANNLKNLLVQNVL</sequence>
<reference evidence="1 2" key="1">
    <citation type="journal article" date="2021" name="BMC Biol.">
        <title>Horizontally acquired antibacterial genes associated with adaptive radiation of ladybird beetles.</title>
        <authorList>
            <person name="Li H.S."/>
            <person name="Tang X.F."/>
            <person name="Huang Y.H."/>
            <person name="Xu Z.Y."/>
            <person name="Chen M.L."/>
            <person name="Du X.Y."/>
            <person name="Qiu B.Y."/>
            <person name="Chen P.T."/>
            <person name="Zhang W."/>
            <person name="Slipinski A."/>
            <person name="Escalona H.E."/>
            <person name="Waterhouse R.M."/>
            <person name="Zwick A."/>
            <person name="Pang H."/>
        </authorList>
    </citation>
    <scope>NUCLEOTIDE SEQUENCE [LARGE SCALE GENOMIC DNA]</scope>
    <source>
        <strain evidence="1">SYSU2018</strain>
    </source>
</reference>